<dbReference type="EMBL" id="JABBFZ010000004">
    <property type="protein sequence ID" value="NML31157.1"/>
    <property type="molecule type" value="Genomic_DNA"/>
</dbReference>
<dbReference type="Pfam" id="PF11162">
    <property type="entry name" value="DUF2946"/>
    <property type="match status" value="1"/>
</dbReference>
<keyword evidence="4" id="KW-1185">Reference proteome</keyword>
<dbReference type="Proteomes" id="UP000583127">
    <property type="component" value="Unassembled WGS sequence"/>
</dbReference>
<feature type="signal peptide" evidence="2">
    <location>
        <begin position="1"/>
        <end position="32"/>
    </location>
</feature>
<sequence length="168" mass="17576">MLKRWHRKIGSWLGLLAILLATLAPTVSQTLAAHGAHGAPGAQGAMADGHCQMASMDGMDAMDDAGADSMPGMSMPPTEYTDTADTARAVATTPDDPTHPPGKHAQLPNGDVCGYCSLLAHLPTMPGVETLFVVAVHAREQIVATRFDSVRRVEPPSFAQPRAPPSAS</sequence>
<feature type="chain" id="PRO_5030711072" evidence="2">
    <location>
        <begin position="33"/>
        <end position="168"/>
    </location>
</feature>
<evidence type="ECO:0000313" key="3">
    <source>
        <dbReference type="EMBL" id="NML31157.1"/>
    </source>
</evidence>
<reference evidence="3 4" key="1">
    <citation type="submission" date="2020-04" db="EMBL/GenBank/DDBJ databases">
        <title>Paraburkholderia sp. G-4-1-8 isolated from soil.</title>
        <authorList>
            <person name="Dahal R.H."/>
        </authorList>
    </citation>
    <scope>NUCLEOTIDE SEQUENCE [LARGE SCALE GENOMIC DNA]</scope>
    <source>
        <strain evidence="3 4">G-4-1-8</strain>
    </source>
</reference>
<dbReference type="InterPro" id="IPR021333">
    <property type="entry name" value="DUF2946"/>
</dbReference>
<feature type="region of interest" description="Disordered" evidence="1">
    <location>
        <begin position="57"/>
        <end position="82"/>
    </location>
</feature>
<dbReference type="RefSeq" id="WP_169497434.1">
    <property type="nucleotide sequence ID" value="NZ_JABBFZ010000004.1"/>
</dbReference>
<evidence type="ECO:0000256" key="2">
    <source>
        <dbReference type="SAM" id="SignalP"/>
    </source>
</evidence>
<evidence type="ECO:0000313" key="4">
    <source>
        <dbReference type="Proteomes" id="UP000583127"/>
    </source>
</evidence>
<protein>
    <submittedName>
        <fullName evidence="3">DUF2946 domain-containing protein</fullName>
    </submittedName>
</protein>
<comment type="caution">
    <text evidence="3">The sequence shown here is derived from an EMBL/GenBank/DDBJ whole genome shotgun (WGS) entry which is preliminary data.</text>
</comment>
<evidence type="ECO:0000256" key="1">
    <source>
        <dbReference type="SAM" id="MobiDB-lite"/>
    </source>
</evidence>
<name>A0A7X9X4A1_9BURK</name>
<gene>
    <name evidence="3" type="ORF">HHL14_09950</name>
</gene>
<proteinExistence type="predicted"/>
<accession>A0A7X9X4A1</accession>
<keyword evidence="2" id="KW-0732">Signal</keyword>
<organism evidence="3 4">
    <name type="scientific">Paraburkholderia antibiotica</name>
    <dbReference type="NCBI Taxonomy" id="2728839"/>
    <lineage>
        <taxon>Bacteria</taxon>
        <taxon>Pseudomonadati</taxon>
        <taxon>Pseudomonadota</taxon>
        <taxon>Betaproteobacteria</taxon>
        <taxon>Burkholderiales</taxon>
        <taxon>Burkholderiaceae</taxon>
        <taxon>Paraburkholderia</taxon>
    </lineage>
</organism>
<dbReference type="AlphaFoldDB" id="A0A7X9X4A1"/>